<evidence type="ECO:0008006" key="3">
    <source>
        <dbReference type="Google" id="ProtNLM"/>
    </source>
</evidence>
<proteinExistence type="predicted"/>
<evidence type="ECO:0000313" key="1">
    <source>
        <dbReference type="EMBL" id="QVJ03060.1"/>
    </source>
</evidence>
<protein>
    <recommendedName>
        <fullName evidence="3">Head-tail adaptor protein</fullName>
    </recommendedName>
</protein>
<keyword evidence="2" id="KW-1185">Reference proteome</keyword>
<dbReference type="AlphaFoldDB" id="A0A975LCF8"/>
<evidence type="ECO:0000313" key="2">
    <source>
        <dbReference type="Proteomes" id="UP000682416"/>
    </source>
</evidence>
<accession>A0A975LCF8</accession>
<sequence length="128" mass="13611">MIPFETHRVWIVDAPLKVDGHGNRSRSARDWGSDTVVSANQPASVQPDAGTMGAALATDEVTRGGRERTVETKMVRLNPGSPVTASMGIRVGSRGGELYLVVGEPQEMPDPLGGGLAHIAVKVRRERG</sequence>
<name>A0A975LCF8_9ACTN</name>
<gene>
    <name evidence="1" type="ORF">KGD82_13580</name>
</gene>
<dbReference type="KEGG" id="nec:KGD82_13580"/>
<dbReference type="Proteomes" id="UP000682416">
    <property type="component" value="Chromosome"/>
</dbReference>
<organism evidence="1 2">
    <name type="scientific">Nocardiopsis eucommiae</name>
    <dbReference type="NCBI Taxonomy" id="2831970"/>
    <lineage>
        <taxon>Bacteria</taxon>
        <taxon>Bacillati</taxon>
        <taxon>Actinomycetota</taxon>
        <taxon>Actinomycetes</taxon>
        <taxon>Streptosporangiales</taxon>
        <taxon>Nocardiopsidaceae</taxon>
        <taxon>Nocardiopsis</taxon>
    </lineage>
</organism>
<reference evidence="1" key="1">
    <citation type="submission" date="2021-05" db="EMBL/GenBank/DDBJ databases">
        <authorList>
            <person name="Kaiqin L."/>
            <person name="Jian G."/>
        </authorList>
    </citation>
    <scope>NUCLEOTIDE SEQUENCE</scope>
    <source>
        <strain evidence="1">HDS5</strain>
    </source>
</reference>
<dbReference type="EMBL" id="CP074402">
    <property type="protein sequence ID" value="QVJ03060.1"/>
    <property type="molecule type" value="Genomic_DNA"/>
</dbReference>